<gene>
    <name evidence="2" type="ORF">GCM10023094_30970</name>
</gene>
<evidence type="ECO:0000313" key="3">
    <source>
        <dbReference type="Proteomes" id="UP001501183"/>
    </source>
</evidence>
<evidence type="ECO:0000259" key="1">
    <source>
        <dbReference type="Pfam" id="PF07110"/>
    </source>
</evidence>
<reference evidence="3" key="1">
    <citation type="journal article" date="2019" name="Int. J. Syst. Evol. Microbiol.">
        <title>The Global Catalogue of Microorganisms (GCM) 10K type strain sequencing project: providing services to taxonomists for standard genome sequencing and annotation.</title>
        <authorList>
            <consortium name="The Broad Institute Genomics Platform"/>
            <consortium name="The Broad Institute Genome Sequencing Center for Infectious Disease"/>
            <person name="Wu L."/>
            <person name="Ma J."/>
        </authorList>
    </citation>
    <scope>NUCLEOTIDE SEQUENCE [LARGE SCALE GENOMIC DNA]</scope>
    <source>
        <strain evidence="3">JCM 32206</strain>
    </source>
</reference>
<dbReference type="Proteomes" id="UP001501183">
    <property type="component" value="Unassembled WGS sequence"/>
</dbReference>
<dbReference type="InterPro" id="IPR011008">
    <property type="entry name" value="Dimeric_a/b-barrel"/>
</dbReference>
<keyword evidence="3" id="KW-1185">Reference proteome</keyword>
<dbReference type="EMBL" id="BAABFB010000050">
    <property type="protein sequence ID" value="GAA4481953.1"/>
    <property type="molecule type" value="Genomic_DNA"/>
</dbReference>
<dbReference type="Gene3D" id="3.30.70.100">
    <property type="match status" value="1"/>
</dbReference>
<name>A0ABP8P5U4_9NOCA</name>
<proteinExistence type="predicted"/>
<protein>
    <recommendedName>
        <fullName evidence="1">EthD domain-containing protein</fullName>
    </recommendedName>
</protein>
<dbReference type="SUPFAM" id="SSF54909">
    <property type="entry name" value="Dimeric alpha+beta barrel"/>
    <property type="match status" value="1"/>
</dbReference>
<evidence type="ECO:0000313" key="2">
    <source>
        <dbReference type="EMBL" id="GAA4481953.1"/>
    </source>
</evidence>
<organism evidence="2 3">
    <name type="scientific">Rhodococcus olei</name>
    <dbReference type="NCBI Taxonomy" id="2161675"/>
    <lineage>
        <taxon>Bacteria</taxon>
        <taxon>Bacillati</taxon>
        <taxon>Actinomycetota</taxon>
        <taxon>Actinomycetes</taxon>
        <taxon>Mycobacteriales</taxon>
        <taxon>Nocardiaceae</taxon>
        <taxon>Rhodococcus</taxon>
    </lineage>
</organism>
<comment type="caution">
    <text evidence="2">The sequence shown here is derived from an EMBL/GenBank/DDBJ whole genome shotgun (WGS) entry which is preliminary data.</text>
</comment>
<feature type="domain" description="EthD" evidence="1">
    <location>
        <begin position="12"/>
        <end position="103"/>
    </location>
</feature>
<dbReference type="InterPro" id="IPR009799">
    <property type="entry name" value="EthD_dom"/>
</dbReference>
<accession>A0ABP8P5U4</accession>
<dbReference type="Pfam" id="PF07110">
    <property type="entry name" value="EthD"/>
    <property type="match status" value="1"/>
</dbReference>
<sequence length="117" mass="13645">MVFKAIALLTRKPGLSRAEFIDYYERNHAPLITSLFPQIVEYRRNFVDLTDSLRAPGVPDPDFDVVTEMWFRDRAGYEEMLATHARPEVGEAVRRDELNFLDRTKTIQFVVDERALP</sequence>
<dbReference type="NCBIfam" id="TIGR02118">
    <property type="entry name" value="EthD family reductase"/>
    <property type="match status" value="1"/>
</dbReference>